<dbReference type="SUPFAM" id="SSF52540">
    <property type="entry name" value="P-loop containing nucleoside triphosphate hydrolases"/>
    <property type="match status" value="1"/>
</dbReference>
<dbReference type="InterPro" id="IPR018145">
    <property type="entry name" value="CagE_TrbE_VirB_cntrl_dom"/>
</dbReference>
<comment type="caution">
    <text evidence="5">The sequence shown here is derived from an EMBL/GenBank/DDBJ whole genome shotgun (WGS) entry which is preliminary data.</text>
</comment>
<dbReference type="PANTHER" id="PTHR30121">
    <property type="entry name" value="UNCHARACTERIZED PROTEIN YJGR-RELATED"/>
    <property type="match status" value="1"/>
</dbReference>
<evidence type="ECO:0000259" key="4">
    <source>
        <dbReference type="Pfam" id="PF03135"/>
    </source>
</evidence>
<gene>
    <name evidence="5" type="primary">virB4_2</name>
    <name evidence="5" type="ORF">LMG19083_04925</name>
</gene>
<dbReference type="InterPro" id="IPR004346">
    <property type="entry name" value="CagE_TrbE_VirB"/>
</dbReference>
<evidence type="ECO:0000256" key="2">
    <source>
        <dbReference type="ARBA" id="ARBA00022741"/>
    </source>
</evidence>
<comment type="similarity">
    <text evidence="1">Belongs to the TrbE/VirB4 family.</text>
</comment>
<keyword evidence="2" id="KW-0547">Nucleotide-binding</keyword>
<sequence length="815" mass="92370">MSPTQRLASAEYARVDVPVAEHVPFSSLVSEHVVRTVEGDYVRSWKVNGISFETVDPQDILARHNGFNQFVRSLSEGNVALWVHRLRRRMSDRFDAEYPNTFCQQLNDDYYARFNSSTMMVNEQYLTIVYRPDAERLNRWFKRAARRTVEQIALDEEEALAVMDDLAARVDTSLRSYGPEALGEYSRGEIKCSRLLEFFGFVLNGMWEPVPVRRASIRDYLPTSRLFFGCENVEIRTPTQARYGAILDLKDYPPFSEPGILNPILYDSYEYLETQSFSVLAKRDAMAALKLQRNQLIASEDSGTTQIAEMDQATDRLINGEFVLGEYHYSLAVFDESLPRVNKHIARARAALQDAGFQTALVDLVPDGAWFAQLPGNWRYRPREAKITSRNFCGLASLHNFDAGKRNGNPWGEAVAILQTPNGQPYYFNFHASEHGEASFDKKVPANTLVIGQTGSGKTVLTLFLLAQALKYEPTVVYFDKDRGAEIAVRAMGGTYFTLKRGEPTGLNPFQMPPTEANILFWEALVRQLVSHAALPLTPREEEEIARAVRTVARMPDQLRRLSAVRQNLLATETNSLNARLKKWCWGEPLGWLLDNPEDRLVWSGQNLYGFDYTEFLDEAVTRTPLMMYLLYRVEQLIDGRRFMYFMAEFWKPLSDPVFSDFAKNKQKTIRKQNGLGVFDTQSPADILVSGVARTLVEQTATLILLPNPRADHDDYVNGLKLTEAEFQIVRNLGEHSRQFLVKQGQRSAVARLDLAGLNEALTILSGTTDNVALLDDIRGEVGDSPDAWLPLFLQRTQAISIQDKAISKAEEKAE</sequence>
<keyword evidence="3" id="KW-0067">ATP-binding</keyword>
<accession>A0ABM9K0E4</accession>
<organism evidence="5 6">
    <name type="scientific">Ralstonia psammae</name>
    <dbReference type="NCBI Taxonomy" id="3058598"/>
    <lineage>
        <taxon>Bacteria</taxon>
        <taxon>Pseudomonadati</taxon>
        <taxon>Pseudomonadota</taxon>
        <taxon>Betaproteobacteria</taxon>
        <taxon>Burkholderiales</taxon>
        <taxon>Burkholderiaceae</taxon>
        <taxon>Ralstonia</taxon>
    </lineage>
</organism>
<evidence type="ECO:0000313" key="6">
    <source>
        <dbReference type="Proteomes" id="UP001189813"/>
    </source>
</evidence>
<dbReference type="PANTHER" id="PTHR30121:SF12">
    <property type="entry name" value="TYPE IV SECRETION SYSTEM PROTEIN CAGE"/>
    <property type="match status" value="1"/>
</dbReference>
<feature type="domain" description="CagE TrbE VirB component of type IV transporter system central" evidence="4">
    <location>
        <begin position="181"/>
        <end position="383"/>
    </location>
</feature>
<dbReference type="Gene3D" id="3.40.50.300">
    <property type="entry name" value="P-loop containing nucleotide triphosphate hydrolases"/>
    <property type="match status" value="1"/>
</dbReference>
<reference evidence="5 6" key="1">
    <citation type="submission" date="2023-07" db="EMBL/GenBank/DDBJ databases">
        <authorList>
            <person name="Peeters C."/>
        </authorList>
    </citation>
    <scope>NUCLEOTIDE SEQUENCE [LARGE SCALE GENOMIC DNA]</scope>
    <source>
        <strain evidence="5 6">LMG 19083</strain>
    </source>
</reference>
<evidence type="ECO:0000313" key="5">
    <source>
        <dbReference type="EMBL" id="CAJ0809405.1"/>
    </source>
</evidence>
<dbReference type="Proteomes" id="UP001189813">
    <property type="component" value="Unassembled WGS sequence"/>
</dbReference>
<dbReference type="EMBL" id="CATZBU010000027">
    <property type="protein sequence ID" value="CAJ0809405.1"/>
    <property type="molecule type" value="Genomic_DNA"/>
</dbReference>
<keyword evidence="6" id="KW-1185">Reference proteome</keyword>
<dbReference type="InterPro" id="IPR051162">
    <property type="entry name" value="T4SS_component"/>
</dbReference>
<evidence type="ECO:0000256" key="1">
    <source>
        <dbReference type="ARBA" id="ARBA00006512"/>
    </source>
</evidence>
<protein>
    <submittedName>
        <fullName evidence="5">Type IV secretion system protein virB4</fullName>
    </submittedName>
</protein>
<dbReference type="Pfam" id="PF03135">
    <property type="entry name" value="CagE_TrbE_VirB"/>
    <property type="match status" value="1"/>
</dbReference>
<dbReference type="InterPro" id="IPR027417">
    <property type="entry name" value="P-loop_NTPase"/>
</dbReference>
<proteinExistence type="inferred from homology"/>
<dbReference type="NCBIfam" id="TIGR00929">
    <property type="entry name" value="VirB4_CagE"/>
    <property type="match status" value="1"/>
</dbReference>
<name>A0ABM9K0E4_9RALS</name>
<evidence type="ECO:0000256" key="3">
    <source>
        <dbReference type="ARBA" id="ARBA00022840"/>
    </source>
</evidence>
<dbReference type="RefSeq" id="WP_316669594.1">
    <property type="nucleotide sequence ID" value="NZ_CATZBU010000027.1"/>
</dbReference>